<keyword evidence="4 6" id="KW-0472">Membrane</keyword>
<keyword evidence="3 6" id="KW-1133">Transmembrane helix</keyword>
<evidence type="ECO:0000256" key="4">
    <source>
        <dbReference type="ARBA" id="ARBA00023136"/>
    </source>
</evidence>
<keyword evidence="8" id="KW-1185">Reference proteome</keyword>
<comment type="subcellular location">
    <subcellularLocation>
        <location evidence="1">Membrane</location>
        <topology evidence="1">Multi-pass membrane protein</topology>
    </subcellularLocation>
</comment>
<dbReference type="InterPro" id="IPR017974">
    <property type="entry name" value="Claudin_CS"/>
</dbReference>
<dbReference type="GO" id="GO:0016020">
    <property type="term" value="C:membrane"/>
    <property type="evidence" value="ECO:0007669"/>
    <property type="project" value="UniProtKB-SubCell"/>
</dbReference>
<dbReference type="Proteomes" id="UP000248423">
    <property type="component" value="Unassembled WGS sequence"/>
</dbReference>
<organism evidence="7 8">
    <name type="scientific">Aspergillus sclerotiicarbonarius (strain CBS 121057 / IBT 28362)</name>
    <dbReference type="NCBI Taxonomy" id="1448318"/>
    <lineage>
        <taxon>Eukaryota</taxon>
        <taxon>Fungi</taxon>
        <taxon>Dikarya</taxon>
        <taxon>Ascomycota</taxon>
        <taxon>Pezizomycotina</taxon>
        <taxon>Eurotiomycetes</taxon>
        <taxon>Eurotiomycetidae</taxon>
        <taxon>Eurotiales</taxon>
        <taxon>Aspergillaceae</taxon>
        <taxon>Aspergillus</taxon>
        <taxon>Aspergillus subgen. Circumdati</taxon>
    </lineage>
</organism>
<evidence type="ECO:0000256" key="3">
    <source>
        <dbReference type="ARBA" id="ARBA00022989"/>
    </source>
</evidence>
<reference evidence="7 8" key="1">
    <citation type="submission" date="2018-02" db="EMBL/GenBank/DDBJ databases">
        <title>The genomes of Aspergillus section Nigri reveals drivers in fungal speciation.</title>
        <authorList>
            <consortium name="DOE Joint Genome Institute"/>
            <person name="Vesth T.C."/>
            <person name="Nybo J."/>
            <person name="Theobald S."/>
            <person name="Brandl J."/>
            <person name="Frisvad J.C."/>
            <person name="Nielsen K.F."/>
            <person name="Lyhne E.K."/>
            <person name="Kogle M.E."/>
            <person name="Kuo A."/>
            <person name="Riley R."/>
            <person name="Clum A."/>
            <person name="Nolan M."/>
            <person name="Lipzen A."/>
            <person name="Salamov A."/>
            <person name="Henrissat B."/>
            <person name="Wiebenga A."/>
            <person name="De vries R.P."/>
            <person name="Grigoriev I.V."/>
            <person name="Mortensen U.H."/>
            <person name="Andersen M.R."/>
            <person name="Baker S.E."/>
        </authorList>
    </citation>
    <scope>NUCLEOTIDE SEQUENCE [LARGE SCALE GENOMIC DNA]</scope>
    <source>
        <strain evidence="7 8">CBS 121057</strain>
    </source>
</reference>
<feature type="transmembrane region" description="Helical" evidence="6">
    <location>
        <begin position="168"/>
        <end position="194"/>
    </location>
</feature>
<dbReference type="EMBL" id="KZ826365">
    <property type="protein sequence ID" value="PYI04779.1"/>
    <property type="molecule type" value="Genomic_DNA"/>
</dbReference>
<evidence type="ECO:0000313" key="8">
    <source>
        <dbReference type="Proteomes" id="UP000248423"/>
    </source>
</evidence>
<gene>
    <name evidence="7" type="ORF">BO78DRAFT_165978</name>
</gene>
<dbReference type="STRING" id="1448318.A0A319ETW0"/>
<name>A0A319ETW0_ASPSB</name>
<accession>A0A319ETW0</accession>
<dbReference type="OrthoDB" id="5215637at2759"/>
<proteinExistence type="predicted"/>
<evidence type="ECO:0000256" key="2">
    <source>
        <dbReference type="ARBA" id="ARBA00022692"/>
    </source>
</evidence>
<evidence type="ECO:0000313" key="7">
    <source>
        <dbReference type="EMBL" id="PYI04779.1"/>
    </source>
</evidence>
<evidence type="ECO:0000256" key="6">
    <source>
        <dbReference type="SAM" id="Phobius"/>
    </source>
</evidence>
<feature type="region of interest" description="Disordered" evidence="5">
    <location>
        <begin position="233"/>
        <end position="253"/>
    </location>
</feature>
<keyword evidence="2 6" id="KW-0812">Transmembrane</keyword>
<evidence type="ECO:0000256" key="5">
    <source>
        <dbReference type="SAM" id="MobiDB-lite"/>
    </source>
</evidence>
<evidence type="ECO:0000256" key="1">
    <source>
        <dbReference type="ARBA" id="ARBA00004141"/>
    </source>
</evidence>
<dbReference type="AlphaFoldDB" id="A0A319ETW0"/>
<dbReference type="VEuPathDB" id="FungiDB:BO78DRAFT_165978"/>
<sequence>MATPCYALHNAAAGLDPSLIPVDAPCGVTNSTHPYVNCCVRGDYCMSHSICHSINPQGQGGYYAADCTDPKMQDPACMTRCGGQLLADLTYNATSGLWACCSYNSDGTKDCENHTQELFPAPAPSDLVTLLYIPPVGIPTYATSIAATTSIAISSSGSSESSGRNVDAGAAAGIGVGVAAAMILTAMSIAFLILRRRVSFLKALRPNSYSSTAPTMPQAGPYSAWVDSATDMQQPEPRYELPRSERHEIGSRL</sequence>
<protein>
    <recommendedName>
        <fullName evidence="9">Mid2 domain-containing protein</fullName>
    </recommendedName>
</protein>
<feature type="compositionally biased region" description="Basic and acidic residues" evidence="5">
    <location>
        <begin position="237"/>
        <end position="253"/>
    </location>
</feature>
<dbReference type="PROSITE" id="PS01346">
    <property type="entry name" value="CLAUDIN"/>
    <property type="match status" value="1"/>
</dbReference>
<evidence type="ECO:0008006" key="9">
    <source>
        <dbReference type="Google" id="ProtNLM"/>
    </source>
</evidence>